<accession>A0A3E0GU96</accession>
<dbReference type="Gene3D" id="3.40.50.450">
    <property type="match status" value="1"/>
</dbReference>
<keyword evidence="2" id="KW-1185">Reference proteome</keyword>
<evidence type="ECO:0000313" key="2">
    <source>
        <dbReference type="Proteomes" id="UP000256269"/>
    </source>
</evidence>
<comment type="caution">
    <text evidence="1">The sequence shown here is derived from an EMBL/GenBank/DDBJ whole genome shotgun (WGS) entry which is preliminary data.</text>
</comment>
<dbReference type="AlphaFoldDB" id="A0A3E0GU96"/>
<dbReference type="EMBL" id="QUNO01000029">
    <property type="protein sequence ID" value="REH27638.1"/>
    <property type="molecule type" value="Genomic_DNA"/>
</dbReference>
<name>A0A3E0GU96_9PSEU</name>
<organism evidence="1 2">
    <name type="scientific">Kutzneria buriramensis</name>
    <dbReference type="NCBI Taxonomy" id="1045776"/>
    <lineage>
        <taxon>Bacteria</taxon>
        <taxon>Bacillati</taxon>
        <taxon>Actinomycetota</taxon>
        <taxon>Actinomycetes</taxon>
        <taxon>Pseudonocardiales</taxon>
        <taxon>Pseudonocardiaceae</taxon>
        <taxon>Kutzneria</taxon>
    </lineage>
</organism>
<evidence type="ECO:0000313" key="1">
    <source>
        <dbReference type="EMBL" id="REH27638.1"/>
    </source>
</evidence>
<sequence length="167" mass="18264">MNTRSFFLAGLMQGARSGADVADQDYRRRLRDVIERHEPDAVVHDPVEILIGWFAADEGRIRAAHAALAKRPVIRRDELDPEVLDLIGGFHKLTDLAAASDVCVAWLPGREPSMGTAAEMQRAYLAGRTVVAITKMRQTLAILACSTVILPDLDAFEQWLVSAGVSA</sequence>
<reference evidence="1 2" key="1">
    <citation type="submission" date="2018-08" db="EMBL/GenBank/DDBJ databases">
        <title>Genomic Encyclopedia of Archaeal and Bacterial Type Strains, Phase II (KMG-II): from individual species to whole genera.</title>
        <authorList>
            <person name="Goeker M."/>
        </authorList>
    </citation>
    <scope>NUCLEOTIDE SEQUENCE [LARGE SCALE GENOMIC DNA]</scope>
    <source>
        <strain evidence="1 2">DSM 45791</strain>
    </source>
</reference>
<dbReference type="SUPFAM" id="SSF52309">
    <property type="entry name" value="N-(deoxy)ribosyltransferase-like"/>
    <property type="match status" value="1"/>
</dbReference>
<protein>
    <submittedName>
        <fullName evidence="1">Uncharacterized protein</fullName>
    </submittedName>
</protein>
<proteinExistence type="predicted"/>
<dbReference type="Proteomes" id="UP000256269">
    <property type="component" value="Unassembled WGS sequence"/>
</dbReference>
<gene>
    <name evidence="1" type="ORF">BCF44_12926</name>
</gene>
<dbReference type="RefSeq" id="WP_170218180.1">
    <property type="nucleotide sequence ID" value="NZ_CP144375.1"/>
</dbReference>